<dbReference type="Pfam" id="PF02130">
    <property type="entry name" value="YbeY"/>
    <property type="match status" value="1"/>
</dbReference>
<dbReference type="EMBL" id="CP114014">
    <property type="protein sequence ID" value="XAY06356.1"/>
    <property type="molecule type" value="Genomic_DNA"/>
</dbReference>
<keyword evidence="6 9" id="KW-0255">Endonuclease</keyword>
<dbReference type="InterPro" id="IPR023091">
    <property type="entry name" value="MetalPrtase_cat_dom_sf_prd"/>
</dbReference>
<name>A0AAU7AXL7_9ACTN</name>
<feature type="binding site" evidence="9">
    <location>
        <position position="115"/>
    </location>
    <ligand>
        <name>Zn(2+)</name>
        <dbReference type="ChEBI" id="CHEBI:29105"/>
        <note>catalytic</note>
    </ligand>
</feature>
<keyword evidence="3 9" id="KW-0698">rRNA processing</keyword>
<evidence type="ECO:0000256" key="4">
    <source>
        <dbReference type="ARBA" id="ARBA00022722"/>
    </source>
</evidence>
<dbReference type="GO" id="GO:0004222">
    <property type="term" value="F:metalloendopeptidase activity"/>
    <property type="evidence" value="ECO:0007669"/>
    <property type="project" value="InterPro"/>
</dbReference>
<dbReference type="GO" id="GO:0008270">
    <property type="term" value="F:zinc ion binding"/>
    <property type="evidence" value="ECO:0007669"/>
    <property type="project" value="UniProtKB-UniRule"/>
</dbReference>
<comment type="cofactor">
    <cofactor evidence="9">
        <name>Zn(2+)</name>
        <dbReference type="ChEBI" id="CHEBI:29105"/>
    </cofactor>
    <text evidence="9">Binds 1 zinc ion.</text>
</comment>
<dbReference type="GO" id="GO:0005737">
    <property type="term" value="C:cytoplasm"/>
    <property type="evidence" value="ECO:0007669"/>
    <property type="project" value="UniProtKB-SubCell"/>
</dbReference>
<dbReference type="EC" id="3.1.-.-" evidence="9"/>
<evidence type="ECO:0000313" key="10">
    <source>
        <dbReference type="EMBL" id="XAY06356.1"/>
    </source>
</evidence>
<evidence type="ECO:0000256" key="3">
    <source>
        <dbReference type="ARBA" id="ARBA00022552"/>
    </source>
</evidence>
<dbReference type="GO" id="GO:0004521">
    <property type="term" value="F:RNA endonuclease activity"/>
    <property type="evidence" value="ECO:0007669"/>
    <property type="project" value="UniProtKB-UniRule"/>
</dbReference>
<dbReference type="HAMAP" id="MF_00009">
    <property type="entry name" value="Endoribonucl_YbeY"/>
    <property type="match status" value="1"/>
</dbReference>
<evidence type="ECO:0000256" key="9">
    <source>
        <dbReference type="HAMAP-Rule" id="MF_00009"/>
    </source>
</evidence>
<keyword evidence="8 9" id="KW-0862">Zinc</keyword>
<comment type="similarity">
    <text evidence="1 9">Belongs to the endoribonuclease YbeY family.</text>
</comment>
<accession>A0AAU7AXL7</accession>
<evidence type="ECO:0000256" key="5">
    <source>
        <dbReference type="ARBA" id="ARBA00022723"/>
    </source>
</evidence>
<evidence type="ECO:0000256" key="8">
    <source>
        <dbReference type="ARBA" id="ARBA00022833"/>
    </source>
</evidence>
<dbReference type="Gene3D" id="3.40.390.30">
    <property type="entry name" value="Metalloproteases ('zincins'), catalytic domain"/>
    <property type="match status" value="1"/>
</dbReference>
<comment type="subcellular location">
    <subcellularLocation>
        <location evidence="9">Cytoplasm</location>
    </subcellularLocation>
</comment>
<organism evidence="10">
    <name type="scientific">Paraconexibacter sp. AEG42_29</name>
    <dbReference type="NCBI Taxonomy" id="2997339"/>
    <lineage>
        <taxon>Bacteria</taxon>
        <taxon>Bacillati</taxon>
        <taxon>Actinomycetota</taxon>
        <taxon>Thermoleophilia</taxon>
        <taxon>Solirubrobacterales</taxon>
        <taxon>Paraconexibacteraceae</taxon>
        <taxon>Paraconexibacter</taxon>
    </lineage>
</organism>
<keyword evidence="5 9" id="KW-0479">Metal-binding</keyword>
<reference evidence="10" key="1">
    <citation type="submission" date="2022-12" db="EMBL/GenBank/DDBJ databases">
        <title>Paraconexibacter alkalitolerans sp. nov. and Baekduia alba sp. nov., isolated from soil and emended description of the genera Paraconexibacter (Chun et al., 2020) and Baekduia (An et al., 2020).</title>
        <authorList>
            <person name="Vieira S."/>
            <person name="Huber K.J."/>
            <person name="Geppert A."/>
            <person name="Wolf J."/>
            <person name="Neumann-Schaal M."/>
            <person name="Muesken M."/>
            <person name="Overmann J."/>
        </authorList>
    </citation>
    <scope>NUCLEOTIDE SEQUENCE</scope>
    <source>
        <strain evidence="10">AEG42_29</strain>
    </source>
</reference>
<dbReference type="GO" id="GO:0006364">
    <property type="term" value="P:rRNA processing"/>
    <property type="evidence" value="ECO:0007669"/>
    <property type="project" value="UniProtKB-UniRule"/>
</dbReference>
<keyword evidence="7 9" id="KW-0378">Hydrolase</keyword>
<sequence length="132" mass="14217">MEARMIEVEVIHPQLAPGVPPEAEVQRLVGLALASAGVDDGHLAVEFVVAERIAELNAQYRGKEGPTDVLSFGIDEDGDTFGPRELGDIVICPAHTEDLREAIVHGALHLTGMDHETDDGEMLALQAEILSW</sequence>
<dbReference type="PANTHER" id="PTHR46986:SF1">
    <property type="entry name" value="ENDORIBONUCLEASE YBEY, CHLOROPLASTIC"/>
    <property type="match status" value="1"/>
</dbReference>
<evidence type="ECO:0000256" key="1">
    <source>
        <dbReference type="ARBA" id="ARBA00010875"/>
    </source>
</evidence>
<dbReference type="PANTHER" id="PTHR46986">
    <property type="entry name" value="ENDORIBONUCLEASE YBEY, CHLOROPLASTIC"/>
    <property type="match status" value="1"/>
</dbReference>
<dbReference type="InterPro" id="IPR002036">
    <property type="entry name" value="YbeY"/>
</dbReference>
<evidence type="ECO:0000256" key="7">
    <source>
        <dbReference type="ARBA" id="ARBA00022801"/>
    </source>
</evidence>
<gene>
    <name evidence="9 10" type="primary">ybeY</name>
    <name evidence="10" type="ORF">DSM112329_03225</name>
</gene>
<evidence type="ECO:0000256" key="6">
    <source>
        <dbReference type="ARBA" id="ARBA00022759"/>
    </source>
</evidence>
<feature type="binding site" evidence="9">
    <location>
        <position position="105"/>
    </location>
    <ligand>
        <name>Zn(2+)</name>
        <dbReference type="ChEBI" id="CHEBI:29105"/>
        <note>catalytic</note>
    </ligand>
</feature>
<keyword evidence="2 9" id="KW-0690">Ribosome biogenesis</keyword>
<protein>
    <recommendedName>
        <fullName evidence="9">Endoribonuclease YbeY</fullName>
        <ecNumber evidence="9">3.1.-.-</ecNumber>
    </recommendedName>
</protein>
<feature type="binding site" evidence="9">
    <location>
        <position position="109"/>
    </location>
    <ligand>
        <name>Zn(2+)</name>
        <dbReference type="ChEBI" id="CHEBI:29105"/>
        <note>catalytic</note>
    </ligand>
</feature>
<evidence type="ECO:0000256" key="2">
    <source>
        <dbReference type="ARBA" id="ARBA00022517"/>
    </source>
</evidence>
<dbReference type="NCBIfam" id="TIGR00043">
    <property type="entry name" value="rRNA maturation RNase YbeY"/>
    <property type="match status" value="1"/>
</dbReference>
<dbReference type="SUPFAM" id="SSF55486">
    <property type="entry name" value="Metalloproteases ('zincins'), catalytic domain"/>
    <property type="match status" value="1"/>
</dbReference>
<dbReference type="AlphaFoldDB" id="A0AAU7AXL7"/>
<keyword evidence="9" id="KW-0963">Cytoplasm</keyword>
<proteinExistence type="inferred from homology"/>
<keyword evidence="4 9" id="KW-0540">Nuclease</keyword>
<dbReference type="KEGG" id="parq:DSM112329_03225"/>
<comment type="function">
    <text evidence="9">Single strand-specific metallo-endoribonuclease involved in late-stage 70S ribosome quality control and in maturation of the 3' terminus of the 16S rRNA.</text>
</comment>